<evidence type="ECO:0000256" key="1">
    <source>
        <dbReference type="ARBA" id="ARBA00004123"/>
    </source>
</evidence>
<dbReference type="InterPro" id="IPR003954">
    <property type="entry name" value="RRM_euk-type"/>
</dbReference>
<dbReference type="InterPro" id="IPR009057">
    <property type="entry name" value="Homeodomain-like_sf"/>
</dbReference>
<sequence>MGNACYYSVEKLLLSSLLSKNLKVRIYKTVILPVILHGCETWTLTLREEHRLRVFENKVRRKILGAKRDEVTGEWRKLHNADLHALYSSTDIIRNIKSRRLRWAGHVARMGESRNACRVLVGRPEGKRPLGRPRRRWEDNIKMDLREEGYDDRDWINLAQKSKRRVSSSLFDKLLKIMTREMRNRPSRTNTLTQANRLLKESLCAVYSTRGVSGVLLLPPHMWSLPSKETLRGHSNSSFRGEGYIQCCEGVRLCDMYSNQELAEIHFMYGKADGNAALARRLYQEKYPQRQCPDRKTFVRLHYRLCEYGKFNSPGLGRGRPRSITPEVQEEILEAVNMTPSISTRRVALQVNVPHTTVWRLLESLRNRIVACSEDIRNTPGVWDRVRRSMRHRCETVEVWDSLFWLVWYRMLYKMLICLQIESVDLALKLLDGYDLRGHKLHVERAKFQMKGTYDPNLKPKKRKKKDKEKLKKMQEKLFDWRPDKLRGERSKHEKVVIVKNLFEPSVFDKDVSLLLEYQQDLREECSKCGDVRRVLVYDRHPEGVAQVTFREPEEADACVALLNGRWFGQRKITAETWDGKTKYKIDVSKVEQQSYMKIAVLRGRNAHQYHFELREALGDNALEHPSYSPDLSPYDFDLILQLKKLLCGK</sequence>
<name>A0ABQ8S642_PERAM</name>
<evidence type="ECO:0000259" key="4">
    <source>
        <dbReference type="PROSITE" id="PS50102"/>
    </source>
</evidence>
<keyword evidence="6" id="KW-1185">Reference proteome</keyword>
<reference evidence="5 6" key="1">
    <citation type="journal article" date="2022" name="Allergy">
        <title>Genome assembly and annotation of Periplaneta americana reveal a comprehensive cockroach allergen profile.</title>
        <authorList>
            <person name="Wang L."/>
            <person name="Xiong Q."/>
            <person name="Saelim N."/>
            <person name="Wang L."/>
            <person name="Nong W."/>
            <person name="Wan A.T."/>
            <person name="Shi M."/>
            <person name="Liu X."/>
            <person name="Cao Q."/>
            <person name="Hui J.H.L."/>
            <person name="Sookrung N."/>
            <person name="Leung T.F."/>
            <person name="Tungtrongchitr A."/>
            <person name="Tsui S.K.W."/>
        </authorList>
    </citation>
    <scope>NUCLEOTIDE SEQUENCE [LARGE SCALE GENOMIC DNA]</scope>
    <source>
        <strain evidence="5">PWHHKU_190912</strain>
    </source>
</reference>
<dbReference type="PANTHER" id="PTHR15608">
    <property type="entry name" value="SPLICING FACTOR U2AF-ASSOCIATED PROTEIN 2"/>
    <property type="match status" value="1"/>
</dbReference>
<keyword evidence="2 3" id="KW-0694">RNA-binding</keyword>
<proteinExistence type="predicted"/>
<protein>
    <recommendedName>
        <fullName evidence="4">RRM domain-containing protein</fullName>
    </recommendedName>
</protein>
<dbReference type="SMART" id="SM00361">
    <property type="entry name" value="RRM_1"/>
    <property type="match status" value="1"/>
</dbReference>
<dbReference type="SMART" id="SM00360">
    <property type="entry name" value="RRM"/>
    <property type="match status" value="1"/>
</dbReference>
<dbReference type="InterPro" id="IPR034393">
    <property type="entry name" value="TatSF1-like"/>
</dbReference>
<feature type="domain" description="RRM" evidence="4">
    <location>
        <begin position="495"/>
        <end position="580"/>
    </location>
</feature>
<evidence type="ECO:0000256" key="2">
    <source>
        <dbReference type="ARBA" id="ARBA00022884"/>
    </source>
</evidence>
<evidence type="ECO:0000313" key="6">
    <source>
        <dbReference type="Proteomes" id="UP001148838"/>
    </source>
</evidence>
<organism evidence="5 6">
    <name type="scientific">Periplaneta americana</name>
    <name type="common">American cockroach</name>
    <name type="synonym">Blatta americana</name>
    <dbReference type="NCBI Taxonomy" id="6978"/>
    <lineage>
        <taxon>Eukaryota</taxon>
        <taxon>Metazoa</taxon>
        <taxon>Ecdysozoa</taxon>
        <taxon>Arthropoda</taxon>
        <taxon>Hexapoda</taxon>
        <taxon>Insecta</taxon>
        <taxon>Pterygota</taxon>
        <taxon>Neoptera</taxon>
        <taxon>Polyneoptera</taxon>
        <taxon>Dictyoptera</taxon>
        <taxon>Blattodea</taxon>
        <taxon>Blattoidea</taxon>
        <taxon>Blattidae</taxon>
        <taxon>Blattinae</taxon>
        <taxon>Periplaneta</taxon>
    </lineage>
</organism>
<accession>A0ABQ8S642</accession>
<dbReference type="InterPro" id="IPR000504">
    <property type="entry name" value="RRM_dom"/>
</dbReference>
<comment type="subcellular location">
    <subcellularLocation>
        <location evidence="1">Nucleus</location>
    </subcellularLocation>
</comment>
<dbReference type="Pfam" id="PF16087">
    <property type="entry name" value="DUF4817"/>
    <property type="match status" value="1"/>
</dbReference>
<dbReference type="Gene3D" id="3.30.70.330">
    <property type="match status" value="1"/>
</dbReference>
<dbReference type="InterPro" id="IPR032135">
    <property type="entry name" value="DUF4817"/>
</dbReference>
<dbReference type="PANTHER" id="PTHR15608:SF0">
    <property type="entry name" value="HIV TAT-SPECIFIC FACTOR 1"/>
    <property type="match status" value="1"/>
</dbReference>
<comment type="caution">
    <text evidence="5">The sequence shown here is derived from an EMBL/GenBank/DDBJ whole genome shotgun (WGS) entry which is preliminary data.</text>
</comment>
<dbReference type="CDD" id="cd12282">
    <property type="entry name" value="RRM2_TatSF1_like"/>
    <property type="match status" value="1"/>
</dbReference>
<evidence type="ECO:0000313" key="5">
    <source>
        <dbReference type="EMBL" id="KAJ4429504.1"/>
    </source>
</evidence>
<dbReference type="InterPro" id="IPR012677">
    <property type="entry name" value="Nucleotide-bd_a/b_plait_sf"/>
</dbReference>
<dbReference type="Pfam" id="PF00076">
    <property type="entry name" value="RRM_1"/>
    <property type="match status" value="1"/>
</dbReference>
<dbReference type="SUPFAM" id="SSF54928">
    <property type="entry name" value="RNA-binding domain, RBD"/>
    <property type="match status" value="1"/>
</dbReference>
<dbReference type="PROSITE" id="PS50102">
    <property type="entry name" value="RRM"/>
    <property type="match status" value="1"/>
</dbReference>
<dbReference type="InterPro" id="IPR035979">
    <property type="entry name" value="RBD_domain_sf"/>
</dbReference>
<dbReference type="EMBL" id="JAJSOF020000033">
    <property type="protein sequence ID" value="KAJ4429504.1"/>
    <property type="molecule type" value="Genomic_DNA"/>
</dbReference>
<evidence type="ECO:0000256" key="3">
    <source>
        <dbReference type="PROSITE-ProRule" id="PRU00176"/>
    </source>
</evidence>
<dbReference type="Proteomes" id="UP001148838">
    <property type="component" value="Unassembled WGS sequence"/>
</dbReference>
<dbReference type="SUPFAM" id="SSF46689">
    <property type="entry name" value="Homeodomain-like"/>
    <property type="match status" value="1"/>
</dbReference>
<gene>
    <name evidence="5" type="ORF">ANN_21673</name>
</gene>